<evidence type="ECO:0000313" key="5">
    <source>
        <dbReference type="Proteomes" id="UP000321514"/>
    </source>
</evidence>
<dbReference type="Proteomes" id="UP000321514">
    <property type="component" value="Unassembled WGS sequence"/>
</dbReference>
<dbReference type="Proteomes" id="UP000183760">
    <property type="component" value="Unassembled WGS sequence"/>
</dbReference>
<feature type="transmembrane region" description="Helical" evidence="1">
    <location>
        <begin position="109"/>
        <end position="127"/>
    </location>
</feature>
<evidence type="ECO:0000313" key="2">
    <source>
        <dbReference type="EMBL" id="GEN06343.1"/>
    </source>
</evidence>
<organism evidence="2 5">
    <name type="scientific">Myxococcus fulvus</name>
    <dbReference type="NCBI Taxonomy" id="33"/>
    <lineage>
        <taxon>Bacteria</taxon>
        <taxon>Pseudomonadati</taxon>
        <taxon>Myxococcota</taxon>
        <taxon>Myxococcia</taxon>
        <taxon>Myxococcales</taxon>
        <taxon>Cystobacterineae</taxon>
        <taxon>Myxococcaceae</taxon>
        <taxon>Myxococcus</taxon>
    </lineage>
</organism>
<sequence>MAKSRGLGDWWYRLGLGGDCEGCGARLREVPAKTLRGKLCRTCTRSYYQDATLVDHGVRLAVELGVRGVGFMAVGWLLAAVVKWTLVLLALGGVGWLLHLGVKHAHLPVPLAVGLGVVVLLATFFLLRPSSPRRR</sequence>
<dbReference type="RefSeq" id="WP_074950779.1">
    <property type="nucleotide sequence ID" value="NZ_BJXR01000015.1"/>
</dbReference>
<evidence type="ECO:0000313" key="4">
    <source>
        <dbReference type="Proteomes" id="UP000183760"/>
    </source>
</evidence>
<feature type="transmembrane region" description="Helical" evidence="1">
    <location>
        <begin position="69"/>
        <end position="97"/>
    </location>
</feature>
<keyword evidence="1" id="KW-1133">Transmembrane helix</keyword>
<protein>
    <submittedName>
        <fullName evidence="2">Uncharacterized protein</fullName>
    </submittedName>
</protein>
<keyword evidence="4" id="KW-1185">Reference proteome</keyword>
<gene>
    <name evidence="2" type="ORF">MFU01_13800</name>
    <name evidence="3" type="ORF">SAMN05443572_102545</name>
</gene>
<dbReference type="EMBL" id="BJXR01000015">
    <property type="protein sequence ID" value="GEN06343.1"/>
    <property type="molecule type" value="Genomic_DNA"/>
</dbReference>
<keyword evidence="1" id="KW-0812">Transmembrane</keyword>
<reference evidence="2 5" key="2">
    <citation type="submission" date="2019-07" db="EMBL/GenBank/DDBJ databases">
        <title>Whole genome shotgun sequence of Myxococcus fulvus NBRC 100333.</title>
        <authorList>
            <person name="Hosoyama A."/>
            <person name="Uohara A."/>
            <person name="Ohji S."/>
            <person name="Ichikawa N."/>
        </authorList>
    </citation>
    <scope>NUCLEOTIDE SEQUENCE [LARGE SCALE GENOMIC DNA]</scope>
    <source>
        <strain evidence="2 5">NBRC 100333</strain>
    </source>
</reference>
<comment type="caution">
    <text evidence="2">The sequence shown here is derived from an EMBL/GenBank/DDBJ whole genome shotgun (WGS) entry which is preliminary data.</text>
</comment>
<evidence type="ECO:0000313" key="3">
    <source>
        <dbReference type="EMBL" id="SET51502.1"/>
    </source>
</evidence>
<dbReference type="OrthoDB" id="5383491at2"/>
<keyword evidence="1" id="KW-0472">Membrane</keyword>
<reference evidence="3 4" key="1">
    <citation type="submission" date="2016-10" db="EMBL/GenBank/DDBJ databases">
        <authorList>
            <person name="Varghese N."/>
            <person name="Submissions S."/>
        </authorList>
    </citation>
    <scope>NUCLEOTIDE SEQUENCE [LARGE SCALE GENOMIC DNA]</scope>
    <source>
        <strain evidence="3 4">DSM 16525</strain>
    </source>
</reference>
<evidence type="ECO:0000256" key="1">
    <source>
        <dbReference type="SAM" id="Phobius"/>
    </source>
</evidence>
<dbReference type="EMBL" id="FOIB01000002">
    <property type="protein sequence ID" value="SET51502.1"/>
    <property type="molecule type" value="Genomic_DNA"/>
</dbReference>
<name>A0A511SYE3_MYXFU</name>
<dbReference type="AlphaFoldDB" id="A0A511SYE3"/>
<proteinExistence type="predicted"/>
<accession>A0A511SYE3</accession>